<dbReference type="Proteomes" id="UP000626210">
    <property type="component" value="Unassembled WGS sequence"/>
</dbReference>
<feature type="domain" description="Fe2OG dioxygenase" evidence="1">
    <location>
        <begin position="96"/>
        <end position="190"/>
    </location>
</feature>
<organism evidence="2 3">
    <name type="scientific">Pseudorhodoferax aquiterrae</name>
    <dbReference type="NCBI Taxonomy" id="747304"/>
    <lineage>
        <taxon>Bacteria</taxon>
        <taxon>Pseudomonadati</taxon>
        <taxon>Pseudomonadota</taxon>
        <taxon>Betaproteobacteria</taxon>
        <taxon>Burkholderiales</taxon>
        <taxon>Comamonadaceae</taxon>
    </lineage>
</organism>
<protein>
    <submittedName>
        <fullName evidence="2">2OG-Fe(II) oxygenase</fullName>
    </submittedName>
</protein>
<gene>
    <name evidence="2" type="ORF">GCM10007320_41560</name>
</gene>
<dbReference type="Gene3D" id="2.60.120.590">
    <property type="entry name" value="Alpha-ketoglutarate-dependent dioxygenase AlkB-like"/>
    <property type="match status" value="1"/>
</dbReference>
<dbReference type="PANTHER" id="PTHR12463">
    <property type="entry name" value="OXYGENASE-RELATED"/>
    <property type="match status" value="1"/>
</dbReference>
<proteinExistence type="predicted"/>
<comment type="caution">
    <text evidence="2">The sequence shown here is derived from an EMBL/GenBank/DDBJ whole genome shotgun (WGS) entry which is preliminary data.</text>
</comment>
<dbReference type="RefSeq" id="WP_189688813.1">
    <property type="nucleotide sequence ID" value="NZ_BMYK01000015.1"/>
</dbReference>
<accession>A0ABQ3G6P4</accession>
<evidence type="ECO:0000259" key="1">
    <source>
        <dbReference type="PROSITE" id="PS51471"/>
    </source>
</evidence>
<dbReference type="InterPro" id="IPR032857">
    <property type="entry name" value="ALKBH4"/>
</dbReference>
<evidence type="ECO:0000313" key="2">
    <source>
        <dbReference type="EMBL" id="GHC92005.1"/>
    </source>
</evidence>
<dbReference type="PROSITE" id="PS51471">
    <property type="entry name" value="FE2OG_OXY"/>
    <property type="match status" value="1"/>
</dbReference>
<dbReference type="EMBL" id="BMYK01000015">
    <property type="protein sequence ID" value="GHC92005.1"/>
    <property type="molecule type" value="Genomic_DNA"/>
</dbReference>
<keyword evidence="3" id="KW-1185">Reference proteome</keyword>
<reference evidence="3" key="1">
    <citation type="journal article" date="2019" name="Int. J. Syst. Evol. Microbiol.">
        <title>The Global Catalogue of Microorganisms (GCM) 10K type strain sequencing project: providing services to taxonomists for standard genome sequencing and annotation.</title>
        <authorList>
            <consortium name="The Broad Institute Genomics Platform"/>
            <consortium name="The Broad Institute Genome Sequencing Center for Infectious Disease"/>
            <person name="Wu L."/>
            <person name="Ma J."/>
        </authorList>
    </citation>
    <scope>NUCLEOTIDE SEQUENCE [LARGE SCALE GENOMIC DNA]</scope>
    <source>
        <strain evidence="3">KCTC 23314</strain>
    </source>
</reference>
<dbReference type="PANTHER" id="PTHR12463:SF1">
    <property type="entry name" value="2-OXOGLUTARATE AND FE-DEPENDENT OXYGENASE FAMILY PROTEIN"/>
    <property type="match status" value="1"/>
</dbReference>
<dbReference type="Pfam" id="PF13532">
    <property type="entry name" value="2OG-FeII_Oxy_2"/>
    <property type="match status" value="1"/>
</dbReference>
<name>A0ABQ3G6P4_9BURK</name>
<dbReference type="InterPro" id="IPR005123">
    <property type="entry name" value="Oxoglu/Fe-dep_dioxygenase_dom"/>
</dbReference>
<sequence>MQADLFADDAVQSIPGLRYAPDFLSVEEELQLLALVRTLPLVPAKYKDYTARRQVVSFGSSYDFDTNTLRPGMALDERLLPLRDRVAGWLGVDRDQLVQVLVAAYAPGTPLGWHRDVPDFETIAGVSLGNAALLRFRPYPPGAAARRQVVQLHVAARSIYRLAGASRWAWQHCVPAVKAQRWSITFRTPRQPARRS</sequence>
<dbReference type="SUPFAM" id="SSF51197">
    <property type="entry name" value="Clavaminate synthase-like"/>
    <property type="match status" value="1"/>
</dbReference>
<dbReference type="InterPro" id="IPR027450">
    <property type="entry name" value="AlkB-like"/>
</dbReference>
<evidence type="ECO:0000313" key="3">
    <source>
        <dbReference type="Proteomes" id="UP000626210"/>
    </source>
</evidence>
<dbReference type="InterPro" id="IPR037151">
    <property type="entry name" value="AlkB-like_sf"/>
</dbReference>